<dbReference type="SUPFAM" id="SSF158472">
    <property type="entry name" value="HAMP domain-like"/>
    <property type="match status" value="1"/>
</dbReference>
<evidence type="ECO:0000256" key="8">
    <source>
        <dbReference type="ARBA" id="ARBA00022741"/>
    </source>
</evidence>
<evidence type="ECO:0000256" key="4">
    <source>
        <dbReference type="ARBA" id="ARBA00012438"/>
    </source>
</evidence>
<dbReference type="InterPro" id="IPR050351">
    <property type="entry name" value="BphY/WalK/GraS-like"/>
</dbReference>
<dbReference type="Gene3D" id="6.10.340.10">
    <property type="match status" value="1"/>
</dbReference>
<dbReference type="Proteomes" id="UP000799092">
    <property type="component" value="Unassembled WGS sequence"/>
</dbReference>
<keyword evidence="12 13" id="KW-0472">Membrane</keyword>
<dbReference type="GO" id="GO:0004721">
    <property type="term" value="F:phosphoprotein phosphatase activity"/>
    <property type="evidence" value="ECO:0007669"/>
    <property type="project" value="TreeGrafter"/>
</dbReference>
<feature type="domain" description="PAC" evidence="16">
    <location>
        <begin position="180"/>
        <end position="237"/>
    </location>
</feature>
<keyword evidence="19" id="KW-1185">Reference proteome</keyword>
<evidence type="ECO:0000256" key="12">
    <source>
        <dbReference type="ARBA" id="ARBA00023136"/>
    </source>
</evidence>
<keyword evidence="7" id="KW-0808">Transferase</keyword>
<evidence type="ECO:0000256" key="6">
    <source>
        <dbReference type="ARBA" id="ARBA00022553"/>
    </source>
</evidence>
<gene>
    <name evidence="18" type="ORF">GH741_09325</name>
</gene>
<dbReference type="InterPro" id="IPR000700">
    <property type="entry name" value="PAS-assoc_C"/>
</dbReference>
<dbReference type="InterPro" id="IPR013767">
    <property type="entry name" value="PAS_fold"/>
</dbReference>
<evidence type="ECO:0000259" key="16">
    <source>
        <dbReference type="PROSITE" id="PS50113"/>
    </source>
</evidence>
<dbReference type="SUPFAM" id="SSF47384">
    <property type="entry name" value="Homodimeric domain of signal transducing histidine kinase"/>
    <property type="match status" value="1"/>
</dbReference>
<dbReference type="NCBIfam" id="TIGR00229">
    <property type="entry name" value="sensory_box"/>
    <property type="match status" value="1"/>
</dbReference>
<dbReference type="Gene3D" id="3.30.565.10">
    <property type="entry name" value="Histidine kinase-like ATPase, C-terminal domain"/>
    <property type="match status" value="1"/>
</dbReference>
<dbReference type="EC" id="2.7.13.3" evidence="4"/>
<dbReference type="Pfam" id="PF00512">
    <property type="entry name" value="HisKA"/>
    <property type="match status" value="1"/>
</dbReference>
<keyword evidence="10" id="KW-0067">ATP-binding</keyword>
<dbReference type="CDD" id="cd06225">
    <property type="entry name" value="HAMP"/>
    <property type="match status" value="1"/>
</dbReference>
<dbReference type="FunFam" id="3.30.565.10:FF:000023">
    <property type="entry name" value="PAS domain-containing sensor histidine kinase"/>
    <property type="match status" value="1"/>
</dbReference>
<dbReference type="Pfam" id="PF00989">
    <property type="entry name" value="PAS"/>
    <property type="match status" value="1"/>
</dbReference>
<dbReference type="CDD" id="cd00082">
    <property type="entry name" value="HisKA"/>
    <property type="match status" value="1"/>
</dbReference>
<evidence type="ECO:0000256" key="2">
    <source>
        <dbReference type="ARBA" id="ARBA00004314"/>
    </source>
</evidence>
<dbReference type="InterPro" id="IPR036890">
    <property type="entry name" value="HATPase_C_sf"/>
</dbReference>
<accession>A0A6A8DEE7</accession>
<dbReference type="InterPro" id="IPR036097">
    <property type="entry name" value="HisK_dim/P_sf"/>
</dbReference>
<protein>
    <recommendedName>
        <fullName evidence="4">histidine kinase</fullName>
        <ecNumber evidence="4">2.7.13.3</ecNumber>
    </recommendedName>
</protein>
<dbReference type="FunFam" id="1.10.287.130:FF:000001">
    <property type="entry name" value="Two-component sensor histidine kinase"/>
    <property type="match status" value="1"/>
</dbReference>
<comment type="subcellular location">
    <subcellularLocation>
        <location evidence="3">Cell membrane</location>
        <topology evidence="3">Multi-pass membrane protein</topology>
    </subcellularLocation>
    <subcellularLocation>
        <location evidence="2">Membrane raft</location>
        <topology evidence="2">Multi-pass membrane protein</topology>
    </subcellularLocation>
</comment>
<dbReference type="PROSITE" id="PS50109">
    <property type="entry name" value="HIS_KIN"/>
    <property type="match status" value="1"/>
</dbReference>
<dbReference type="PROSITE" id="PS50113">
    <property type="entry name" value="PAC"/>
    <property type="match status" value="1"/>
</dbReference>
<dbReference type="EMBL" id="WJNG01000007">
    <property type="protein sequence ID" value="MRH42886.1"/>
    <property type="molecule type" value="Genomic_DNA"/>
</dbReference>
<dbReference type="InterPro" id="IPR003661">
    <property type="entry name" value="HisK_dim/P_dom"/>
</dbReference>
<keyword evidence="6" id="KW-0597">Phosphoprotein</keyword>
<dbReference type="GO" id="GO:0006355">
    <property type="term" value="P:regulation of DNA-templated transcription"/>
    <property type="evidence" value="ECO:0007669"/>
    <property type="project" value="InterPro"/>
</dbReference>
<dbReference type="GO" id="GO:0005886">
    <property type="term" value="C:plasma membrane"/>
    <property type="evidence" value="ECO:0007669"/>
    <property type="project" value="UniProtKB-SubCell"/>
</dbReference>
<dbReference type="Gene3D" id="1.10.287.130">
    <property type="match status" value="1"/>
</dbReference>
<dbReference type="InterPro" id="IPR005467">
    <property type="entry name" value="His_kinase_dom"/>
</dbReference>
<dbReference type="GO" id="GO:0016036">
    <property type="term" value="P:cellular response to phosphate starvation"/>
    <property type="evidence" value="ECO:0007669"/>
    <property type="project" value="TreeGrafter"/>
</dbReference>
<dbReference type="GO" id="GO:0000155">
    <property type="term" value="F:phosphorelay sensor kinase activity"/>
    <property type="evidence" value="ECO:0007669"/>
    <property type="project" value="InterPro"/>
</dbReference>
<keyword evidence="11" id="KW-0902">Two-component regulatory system</keyword>
<feature type="domain" description="Histidine kinase" evidence="14">
    <location>
        <begin position="241"/>
        <end position="457"/>
    </location>
</feature>
<dbReference type="InterPro" id="IPR000014">
    <property type="entry name" value="PAS"/>
</dbReference>
<dbReference type="RefSeq" id="WP_153736532.1">
    <property type="nucleotide sequence ID" value="NZ_WJNG01000007.1"/>
</dbReference>
<name>A0A6A8DEE7_9BACI</name>
<dbReference type="SMART" id="SM00388">
    <property type="entry name" value="HisKA"/>
    <property type="match status" value="1"/>
</dbReference>
<dbReference type="CDD" id="cd00075">
    <property type="entry name" value="HATPase"/>
    <property type="match status" value="1"/>
</dbReference>
<dbReference type="PANTHER" id="PTHR45453">
    <property type="entry name" value="PHOSPHATE REGULON SENSOR PROTEIN PHOR"/>
    <property type="match status" value="1"/>
</dbReference>
<dbReference type="PROSITE" id="PS50885">
    <property type="entry name" value="HAMP"/>
    <property type="match status" value="1"/>
</dbReference>
<sequence length="457" mass="51959">MDSSNSRLFITYSIVVIIVMILMGTVIIPLLSGNERIIAILTLVGGLIIFFVLIYNIFEKYIKPVRSAARVAEQLVKGNYKARTYVSHYGEAGKLSNTVNALARSLQEMTIQERMQGNQLRTVIDNMESGLMLIDERGYVHLVNRKFEAMFGKNANQYIGYLYYDVLDQENIHKAVQEAFLYEEKIKNSFTISLEVEKRYVEIVGAPIFNDTKNLKGAVLVFHDITELKRSEQTRKDFVANVSHELKTPMTSIRGFAETLLDGAMEEEELREQFLTIILNESQRLQTLVHDLLELSKLEHDELKLNRKLINISSLLDDILPIVSHQAQQKNITFNTTVKNTIEIVADPERLKQVFINLINNAINYTPNNGNISLSIETIDMFVRIIVSDNGIGISEESRDRIFERFYRVDKARSRNTGGTGLGLAIVKHIVEAHQGSIKVESKIDKGTTFCILLPKQ</sequence>
<dbReference type="NCBIfam" id="NF046044">
    <property type="entry name" value="PnpS"/>
    <property type="match status" value="1"/>
</dbReference>
<evidence type="ECO:0000256" key="5">
    <source>
        <dbReference type="ARBA" id="ARBA00022475"/>
    </source>
</evidence>
<dbReference type="GO" id="GO:0005524">
    <property type="term" value="F:ATP binding"/>
    <property type="evidence" value="ECO:0007669"/>
    <property type="project" value="UniProtKB-KW"/>
</dbReference>
<keyword evidence="5" id="KW-1003">Cell membrane</keyword>
<comment type="catalytic activity">
    <reaction evidence="1">
        <text>ATP + protein L-histidine = ADP + protein N-phospho-L-histidine.</text>
        <dbReference type="EC" id="2.7.13.3"/>
    </reaction>
</comment>
<reference evidence="18" key="1">
    <citation type="submission" date="2019-11" db="EMBL/GenBank/DDBJ databases">
        <authorList>
            <person name="Li J."/>
        </authorList>
    </citation>
    <scope>NUCLEOTIDE SEQUENCE</scope>
    <source>
        <strain evidence="18">B6B</strain>
    </source>
</reference>
<dbReference type="PROSITE" id="PS50112">
    <property type="entry name" value="PAS"/>
    <property type="match status" value="1"/>
</dbReference>
<dbReference type="InterPro" id="IPR003660">
    <property type="entry name" value="HAMP_dom"/>
</dbReference>
<evidence type="ECO:0000259" key="17">
    <source>
        <dbReference type="PROSITE" id="PS50885"/>
    </source>
</evidence>
<comment type="caution">
    <text evidence="18">The sequence shown here is derived from an EMBL/GenBank/DDBJ whole genome shotgun (WGS) entry which is preliminary data.</text>
</comment>
<dbReference type="SUPFAM" id="SSF55874">
    <property type="entry name" value="ATPase domain of HSP90 chaperone/DNA topoisomerase II/histidine kinase"/>
    <property type="match status" value="1"/>
</dbReference>
<proteinExistence type="predicted"/>
<evidence type="ECO:0000256" key="9">
    <source>
        <dbReference type="ARBA" id="ARBA00022777"/>
    </source>
</evidence>
<dbReference type="PANTHER" id="PTHR45453:SF1">
    <property type="entry name" value="PHOSPHATE REGULON SENSOR PROTEIN PHOR"/>
    <property type="match status" value="1"/>
</dbReference>
<dbReference type="SMART" id="SM00091">
    <property type="entry name" value="PAS"/>
    <property type="match status" value="1"/>
</dbReference>
<evidence type="ECO:0000256" key="11">
    <source>
        <dbReference type="ARBA" id="ARBA00023012"/>
    </source>
</evidence>
<keyword evidence="13" id="KW-1133">Transmembrane helix</keyword>
<evidence type="ECO:0000256" key="10">
    <source>
        <dbReference type="ARBA" id="ARBA00022840"/>
    </source>
</evidence>
<dbReference type="GO" id="GO:0045121">
    <property type="term" value="C:membrane raft"/>
    <property type="evidence" value="ECO:0007669"/>
    <property type="project" value="UniProtKB-SubCell"/>
</dbReference>
<keyword evidence="9" id="KW-0418">Kinase</keyword>
<evidence type="ECO:0000259" key="14">
    <source>
        <dbReference type="PROSITE" id="PS50109"/>
    </source>
</evidence>
<organism evidence="18 19">
    <name type="scientific">Aquibacillus halophilus</name>
    <dbReference type="NCBI Taxonomy" id="930132"/>
    <lineage>
        <taxon>Bacteria</taxon>
        <taxon>Bacillati</taxon>
        <taxon>Bacillota</taxon>
        <taxon>Bacilli</taxon>
        <taxon>Bacillales</taxon>
        <taxon>Bacillaceae</taxon>
        <taxon>Aquibacillus</taxon>
    </lineage>
</organism>
<feature type="domain" description="PAS" evidence="15">
    <location>
        <begin position="116"/>
        <end position="189"/>
    </location>
</feature>
<evidence type="ECO:0000256" key="7">
    <source>
        <dbReference type="ARBA" id="ARBA00022679"/>
    </source>
</evidence>
<dbReference type="Pfam" id="PF02518">
    <property type="entry name" value="HATPase_c"/>
    <property type="match status" value="1"/>
</dbReference>
<evidence type="ECO:0000256" key="13">
    <source>
        <dbReference type="SAM" id="Phobius"/>
    </source>
</evidence>
<evidence type="ECO:0000256" key="1">
    <source>
        <dbReference type="ARBA" id="ARBA00000085"/>
    </source>
</evidence>
<dbReference type="InterPro" id="IPR003594">
    <property type="entry name" value="HATPase_dom"/>
</dbReference>
<evidence type="ECO:0000259" key="15">
    <source>
        <dbReference type="PROSITE" id="PS50112"/>
    </source>
</evidence>
<keyword evidence="13" id="KW-0812">Transmembrane</keyword>
<evidence type="ECO:0000313" key="18">
    <source>
        <dbReference type="EMBL" id="MRH42886.1"/>
    </source>
</evidence>
<dbReference type="InterPro" id="IPR035965">
    <property type="entry name" value="PAS-like_dom_sf"/>
</dbReference>
<dbReference type="SUPFAM" id="SSF55785">
    <property type="entry name" value="PYP-like sensor domain (PAS domain)"/>
    <property type="match status" value="1"/>
</dbReference>
<dbReference type="OrthoDB" id="9813151at2"/>
<feature type="transmembrane region" description="Helical" evidence="13">
    <location>
        <begin position="9"/>
        <end position="31"/>
    </location>
</feature>
<dbReference type="InterPro" id="IPR004358">
    <property type="entry name" value="Sig_transdc_His_kin-like_C"/>
</dbReference>
<keyword evidence="8" id="KW-0547">Nucleotide-binding</keyword>
<dbReference type="AlphaFoldDB" id="A0A6A8DEE7"/>
<evidence type="ECO:0000313" key="19">
    <source>
        <dbReference type="Proteomes" id="UP000799092"/>
    </source>
</evidence>
<feature type="transmembrane region" description="Helical" evidence="13">
    <location>
        <begin position="37"/>
        <end position="58"/>
    </location>
</feature>
<feature type="domain" description="HAMP" evidence="17">
    <location>
        <begin position="59"/>
        <end position="111"/>
    </location>
</feature>
<dbReference type="CDD" id="cd00130">
    <property type="entry name" value="PAS"/>
    <property type="match status" value="1"/>
</dbReference>
<evidence type="ECO:0000256" key="3">
    <source>
        <dbReference type="ARBA" id="ARBA00004651"/>
    </source>
</evidence>
<dbReference type="SMART" id="SM00387">
    <property type="entry name" value="HATPase_c"/>
    <property type="match status" value="1"/>
</dbReference>
<dbReference type="PRINTS" id="PR00344">
    <property type="entry name" value="BCTRLSENSOR"/>
</dbReference>
<dbReference type="Gene3D" id="3.30.450.20">
    <property type="entry name" value="PAS domain"/>
    <property type="match status" value="1"/>
</dbReference>